<feature type="non-terminal residue" evidence="1">
    <location>
        <position position="1"/>
    </location>
</feature>
<dbReference type="EMBL" id="UINC01220871">
    <property type="protein sequence ID" value="SVE48974.1"/>
    <property type="molecule type" value="Genomic_DNA"/>
</dbReference>
<evidence type="ECO:0008006" key="2">
    <source>
        <dbReference type="Google" id="ProtNLM"/>
    </source>
</evidence>
<dbReference type="AlphaFoldDB" id="A0A383DXC8"/>
<feature type="non-terminal residue" evidence="1">
    <location>
        <position position="135"/>
    </location>
</feature>
<gene>
    <name evidence="1" type="ORF">METZ01_LOCUS501828</name>
</gene>
<protein>
    <recommendedName>
        <fullName evidence="2">SurA N-terminal domain-containing protein</fullName>
    </recommendedName>
</protein>
<accession>A0A383DXC8</accession>
<organism evidence="1">
    <name type="scientific">marine metagenome</name>
    <dbReference type="NCBI Taxonomy" id="408172"/>
    <lineage>
        <taxon>unclassified sequences</taxon>
        <taxon>metagenomes</taxon>
        <taxon>ecological metagenomes</taxon>
    </lineage>
</organism>
<proteinExistence type="predicted"/>
<dbReference type="InterPro" id="IPR027304">
    <property type="entry name" value="Trigger_fact/SurA_dom_sf"/>
</dbReference>
<name>A0A383DXC8_9ZZZZ</name>
<sequence>VGVAFFVDVHTIGPRMNYKKLLLLLLFSFVLSQTGGGANTTNDEPLTGKEAQSRQSIDGVAAFVGDKTILKSDINQALSMAVFQQRLNPNNDANKILKLKREIVRSVVNRKVVLMMAELDSIVVSDKEIDRTLED</sequence>
<dbReference type="Pfam" id="PF13624">
    <property type="entry name" value="SurA_N_3"/>
    <property type="match status" value="1"/>
</dbReference>
<reference evidence="1" key="1">
    <citation type="submission" date="2018-05" db="EMBL/GenBank/DDBJ databases">
        <authorList>
            <person name="Lanie J.A."/>
            <person name="Ng W.-L."/>
            <person name="Kazmierczak K.M."/>
            <person name="Andrzejewski T.M."/>
            <person name="Davidsen T.M."/>
            <person name="Wayne K.J."/>
            <person name="Tettelin H."/>
            <person name="Glass J.I."/>
            <person name="Rusch D."/>
            <person name="Podicherti R."/>
            <person name="Tsui H.-C.T."/>
            <person name="Winkler M.E."/>
        </authorList>
    </citation>
    <scope>NUCLEOTIDE SEQUENCE</scope>
</reference>
<dbReference type="Gene3D" id="1.10.4030.10">
    <property type="entry name" value="Porin chaperone SurA, peptide-binding domain"/>
    <property type="match status" value="1"/>
</dbReference>
<evidence type="ECO:0000313" key="1">
    <source>
        <dbReference type="EMBL" id="SVE48974.1"/>
    </source>
</evidence>
<dbReference type="SUPFAM" id="SSF109998">
    <property type="entry name" value="Triger factor/SurA peptide-binding domain-like"/>
    <property type="match status" value="1"/>
</dbReference>